<evidence type="ECO:0000256" key="9">
    <source>
        <dbReference type="ARBA" id="ARBA00076414"/>
    </source>
</evidence>
<feature type="compositionally biased region" description="Basic and acidic residues" evidence="13">
    <location>
        <begin position="1"/>
        <end position="45"/>
    </location>
</feature>
<feature type="region of interest" description="Disordered" evidence="13">
    <location>
        <begin position="1"/>
        <end position="52"/>
    </location>
</feature>
<dbReference type="Pfam" id="PF01025">
    <property type="entry name" value="GrpE"/>
    <property type="match status" value="1"/>
</dbReference>
<dbReference type="InterPro" id="IPR013805">
    <property type="entry name" value="GrpE_CC"/>
</dbReference>
<evidence type="ECO:0000256" key="5">
    <source>
        <dbReference type="ARBA" id="ARBA00023016"/>
    </source>
</evidence>
<name>A0A9D1DLM4_9FIRM</name>
<evidence type="ECO:0000256" key="11">
    <source>
        <dbReference type="RuleBase" id="RU000639"/>
    </source>
</evidence>
<organism evidence="14 15">
    <name type="scientific">Candidatus Scatomorpha intestinigallinarum</name>
    <dbReference type="NCBI Taxonomy" id="2840923"/>
    <lineage>
        <taxon>Bacteria</taxon>
        <taxon>Bacillati</taxon>
        <taxon>Bacillota</taxon>
        <taxon>Clostridia</taxon>
        <taxon>Eubacteriales</taxon>
        <taxon>Candidatus Scatomorpha</taxon>
    </lineage>
</organism>
<dbReference type="InterPro" id="IPR000740">
    <property type="entry name" value="GrpE"/>
</dbReference>
<dbReference type="Proteomes" id="UP000824238">
    <property type="component" value="Unassembled WGS sequence"/>
</dbReference>
<dbReference type="HAMAP" id="MF_01151">
    <property type="entry name" value="GrpE"/>
    <property type="match status" value="1"/>
</dbReference>
<keyword evidence="5 10" id="KW-0346">Stress response</keyword>
<evidence type="ECO:0000256" key="1">
    <source>
        <dbReference type="ARBA" id="ARBA00004496"/>
    </source>
</evidence>
<keyword evidence="6 10" id="KW-0143">Chaperone</keyword>
<dbReference type="GO" id="GO:0006457">
    <property type="term" value="P:protein folding"/>
    <property type="evidence" value="ECO:0007669"/>
    <property type="project" value="InterPro"/>
</dbReference>
<dbReference type="CDD" id="cd00446">
    <property type="entry name" value="GrpE"/>
    <property type="match status" value="1"/>
</dbReference>
<dbReference type="PANTHER" id="PTHR21237:SF23">
    <property type="entry name" value="GRPE PROTEIN HOMOLOG, MITOCHONDRIAL"/>
    <property type="match status" value="1"/>
</dbReference>
<evidence type="ECO:0000256" key="10">
    <source>
        <dbReference type="HAMAP-Rule" id="MF_01151"/>
    </source>
</evidence>
<evidence type="ECO:0000313" key="15">
    <source>
        <dbReference type="Proteomes" id="UP000824238"/>
    </source>
</evidence>
<comment type="subcellular location">
    <subcellularLocation>
        <location evidence="1 10">Cytoplasm</location>
    </subcellularLocation>
</comment>
<evidence type="ECO:0000256" key="7">
    <source>
        <dbReference type="ARBA" id="ARBA00053401"/>
    </source>
</evidence>
<dbReference type="GO" id="GO:0000774">
    <property type="term" value="F:adenyl-nucleotide exchange factor activity"/>
    <property type="evidence" value="ECO:0007669"/>
    <property type="project" value="InterPro"/>
</dbReference>
<evidence type="ECO:0000256" key="4">
    <source>
        <dbReference type="ARBA" id="ARBA00022490"/>
    </source>
</evidence>
<evidence type="ECO:0000256" key="8">
    <source>
        <dbReference type="ARBA" id="ARBA00072274"/>
    </source>
</evidence>
<dbReference type="GO" id="GO:0042803">
    <property type="term" value="F:protein homodimerization activity"/>
    <property type="evidence" value="ECO:0007669"/>
    <property type="project" value="InterPro"/>
</dbReference>
<evidence type="ECO:0000256" key="12">
    <source>
        <dbReference type="RuleBase" id="RU004478"/>
    </source>
</evidence>
<keyword evidence="4 10" id="KW-0963">Cytoplasm</keyword>
<dbReference type="GO" id="GO:0005737">
    <property type="term" value="C:cytoplasm"/>
    <property type="evidence" value="ECO:0007669"/>
    <property type="project" value="UniProtKB-SubCell"/>
</dbReference>
<evidence type="ECO:0000256" key="3">
    <source>
        <dbReference type="ARBA" id="ARBA00011738"/>
    </source>
</evidence>
<dbReference type="AlphaFoldDB" id="A0A9D1DLM4"/>
<dbReference type="GO" id="GO:0051087">
    <property type="term" value="F:protein-folding chaperone binding"/>
    <property type="evidence" value="ECO:0007669"/>
    <property type="project" value="InterPro"/>
</dbReference>
<comment type="caution">
    <text evidence="14">The sequence shown here is derived from an EMBL/GenBank/DDBJ whole genome shotgun (WGS) entry which is preliminary data.</text>
</comment>
<dbReference type="EMBL" id="DVHH01000143">
    <property type="protein sequence ID" value="HIR55080.1"/>
    <property type="molecule type" value="Genomic_DNA"/>
</dbReference>
<evidence type="ECO:0000256" key="2">
    <source>
        <dbReference type="ARBA" id="ARBA00009054"/>
    </source>
</evidence>
<reference evidence="14" key="2">
    <citation type="journal article" date="2021" name="PeerJ">
        <title>Extensive microbial diversity within the chicken gut microbiome revealed by metagenomics and culture.</title>
        <authorList>
            <person name="Gilroy R."/>
            <person name="Ravi A."/>
            <person name="Getino M."/>
            <person name="Pursley I."/>
            <person name="Horton D.L."/>
            <person name="Alikhan N.F."/>
            <person name="Baker D."/>
            <person name="Gharbi K."/>
            <person name="Hall N."/>
            <person name="Watson M."/>
            <person name="Adriaenssens E.M."/>
            <person name="Foster-Nyarko E."/>
            <person name="Jarju S."/>
            <person name="Secka A."/>
            <person name="Antonio M."/>
            <person name="Oren A."/>
            <person name="Chaudhuri R.R."/>
            <person name="La Ragione R."/>
            <person name="Hildebrand F."/>
            <person name="Pallen M.J."/>
        </authorList>
    </citation>
    <scope>NUCLEOTIDE SEQUENCE</scope>
    <source>
        <strain evidence="14">ChiGjej3B3-7149</strain>
    </source>
</reference>
<gene>
    <name evidence="10 14" type="primary">grpE</name>
    <name evidence="14" type="ORF">IAD36_05755</name>
</gene>
<sequence>MSSKKKDPPEPMEEKELPAQESEKAPEAPQPEPEKAPEKEPEKPAESAAEALLKAEKDKYLRLLAEYDNYRKRSAKERESIYQDVRADTVTKFLPVYDNLARALEQATCDEAYRKGVEMIMAQLRDILSRMGVTEIESLGQKFDPALHNAVMHEEDETKGEGEIVQELQRGFKMGDKVIRFAMVKVAN</sequence>
<proteinExistence type="inferred from homology"/>
<dbReference type="InterPro" id="IPR009012">
    <property type="entry name" value="GrpE_head"/>
</dbReference>
<dbReference type="PRINTS" id="PR00773">
    <property type="entry name" value="GRPEPROTEIN"/>
</dbReference>
<evidence type="ECO:0000313" key="14">
    <source>
        <dbReference type="EMBL" id="HIR55080.1"/>
    </source>
</evidence>
<dbReference type="SUPFAM" id="SSF51064">
    <property type="entry name" value="Head domain of nucleotide exchange factor GrpE"/>
    <property type="match status" value="1"/>
</dbReference>
<evidence type="ECO:0000256" key="13">
    <source>
        <dbReference type="SAM" id="MobiDB-lite"/>
    </source>
</evidence>
<dbReference type="PANTHER" id="PTHR21237">
    <property type="entry name" value="GRPE PROTEIN"/>
    <property type="match status" value="1"/>
</dbReference>
<dbReference type="FunFam" id="2.30.22.10:FF:000001">
    <property type="entry name" value="Protein GrpE"/>
    <property type="match status" value="1"/>
</dbReference>
<dbReference type="PROSITE" id="PS01071">
    <property type="entry name" value="GRPE"/>
    <property type="match status" value="1"/>
</dbReference>
<reference evidence="14" key="1">
    <citation type="submission" date="2020-10" db="EMBL/GenBank/DDBJ databases">
        <authorList>
            <person name="Gilroy R."/>
        </authorList>
    </citation>
    <scope>NUCLEOTIDE SEQUENCE</scope>
    <source>
        <strain evidence="14">ChiGjej3B3-7149</strain>
    </source>
</reference>
<dbReference type="NCBIfam" id="NF010738">
    <property type="entry name" value="PRK14140.1"/>
    <property type="match status" value="1"/>
</dbReference>
<comment type="subunit">
    <text evidence="3 10">Homodimer.</text>
</comment>
<protein>
    <recommendedName>
        <fullName evidence="8 10">Protein GrpE</fullName>
    </recommendedName>
    <alternativeName>
        <fullName evidence="9 10">HSP-70 cofactor</fullName>
    </alternativeName>
</protein>
<dbReference type="Gene3D" id="3.90.20.20">
    <property type="match status" value="1"/>
</dbReference>
<dbReference type="GO" id="GO:0051082">
    <property type="term" value="F:unfolded protein binding"/>
    <property type="evidence" value="ECO:0007669"/>
    <property type="project" value="TreeGrafter"/>
</dbReference>
<dbReference type="SUPFAM" id="SSF58014">
    <property type="entry name" value="Coiled-coil domain of nucleotide exchange factor GrpE"/>
    <property type="match status" value="1"/>
</dbReference>
<comment type="function">
    <text evidence="7 10 11">Participates actively in the response to hyperosmotic and heat shock by preventing the aggregation of stress-denatured proteins, in association with DnaK and GrpE. It is the nucleotide exchange factor for DnaK and may function as a thermosensor. Unfolded proteins bind initially to DnaJ; upon interaction with the DnaJ-bound protein, DnaK hydrolyzes its bound ATP, resulting in the formation of a stable complex. GrpE releases ADP from DnaK; ATP binding to DnaK triggers the release of the substrate protein, thus completing the reaction cycle. Several rounds of ATP-dependent interactions between DnaJ, DnaK and GrpE are required for fully efficient folding.</text>
</comment>
<evidence type="ECO:0000256" key="6">
    <source>
        <dbReference type="ARBA" id="ARBA00023186"/>
    </source>
</evidence>
<accession>A0A9D1DLM4</accession>
<dbReference type="Gene3D" id="2.30.22.10">
    <property type="entry name" value="Head domain of nucleotide exchange factor GrpE"/>
    <property type="match status" value="1"/>
</dbReference>
<comment type="similarity">
    <text evidence="2 10 12">Belongs to the GrpE family.</text>
</comment>